<protein>
    <submittedName>
        <fullName evidence="4">Glycosyltransferase</fullName>
    </submittedName>
</protein>
<dbReference type="PANTHER" id="PTHR46401:SF2">
    <property type="entry name" value="GLYCOSYLTRANSFERASE WBBK-RELATED"/>
    <property type="match status" value="1"/>
</dbReference>
<reference evidence="4" key="1">
    <citation type="journal article" date="2020" name="mSystems">
        <title>Genome- and Community-Level Interaction Insights into Carbon Utilization and Element Cycling Functions of Hydrothermarchaeota in Hydrothermal Sediment.</title>
        <authorList>
            <person name="Zhou Z."/>
            <person name="Liu Y."/>
            <person name="Xu W."/>
            <person name="Pan J."/>
            <person name="Luo Z.H."/>
            <person name="Li M."/>
        </authorList>
    </citation>
    <scope>NUCLEOTIDE SEQUENCE [LARGE SCALE GENOMIC DNA]</scope>
    <source>
        <strain evidence="4">HyVt-219</strain>
    </source>
</reference>
<dbReference type="InterPro" id="IPR028098">
    <property type="entry name" value="Glyco_trans_4-like_N"/>
</dbReference>
<evidence type="ECO:0000259" key="3">
    <source>
        <dbReference type="Pfam" id="PF13439"/>
    </source>
</evidence>
<dbReference type="Pfam" id="PF00534">
    <property type="entry name" value="Glycos_transf_1"/>
    <property type="match status" value="1"/>
</dbReference>
<dbReference type="GO" id="GO:0009103">
    <property type="term" value="P:lipopolysaccharide biosynthetic process"/>
    <property type="evidence" value="ECO:0007669"/>
    <property type="project" value="TreeGrafter"/>
</dbReference>
<dbReference type="Pfam" id="PF13439">
    <property type="entry name" value="Glyco_transf_4"/>
    <property type="match status" value="1"/>
</dbReference>
<evidence type="ECO:0000256" key="1">
    <source>
        <dbReference type="ARBA" id="ARBA00022679"/>
    </source>
</evidence>
<dbReference type="SUPFAM" id="SSF53756">
    <property type="entry name" value="UDP-Glycosyltransferase/glycogen phosphorylase"/>
    <property type="match status" value="1"/>
</dbReference>
<comment type="caution">
    <text evidence="4">The sequence shown here is derived from an EMBL/GenBank/DDBJ whole genome shotgun (WGS) entry which is preliminary data.</text>
</comment>
<name>A0A7V0MYI9_UNCAE</name>
<feature type="domain" description="Glycosyl transferase family 1" evidence="2">
    <location>
        <begin position="255"/>
        <end position="414"/>
    </location>
</feature>
<accession>A0A7V0MYI9</accession>
<keyword evidence="1" id="KW-0808">Transferase</keyword>
<dbReference type="CDD" id="cd03801">
    <property type="entry name" value="GT4_PimA-like"/>
    <property type="match status" value="1"/>
</dbReference>
<proteinExistence type="predicted"/>
<dbReference type="EMBL" id="DRBC01000069">
    <property type="protein sequence ID" value="HDN84350.1"/>
    <property type="molecule type" value="Genomic_DNA"/>
</dbReference>
<dbReference type="Gene3D" id="3.40.50.2000">
    <property type="entry name" value="Glycogen Phosphorylase B"/>
    <property type="match status" value="2"/>
</dbReference>
<feature type="non-terminal residue" evidence="4">
    <location>
        <position position="427"/>
    </location>
</feature>
<sequence length="427" mass="49355">MIIKIAVLSAFVPRFYGHILSISGLYWKEKEKKGKMKNNNKKIAIVHYTYPPVIGGVESVIQNHARILTKNGYRVKIITGEGGKDEKIDVKVIPQLTSLTLIDEYLDRKIKRGILPNRFYQLKDEISSRLRDELKEVDICIIHNIMTMHFNLPLTCALDEIIDKLSNNVKFYLWCHDCALLNPSYTDDIPDRNLYPWNLLSKFNPKVNYIAISEVRKKQLASLFSIDEDLIQVIPVGLEIKSFLNISDPVWNLAWDKGFFESDLVMFFPSRMLKRKNYELGIRVVREMKNRGKICRFVITAPPDPHNPKTNEYFSYLHDLSKKLDVEEEIVFLSDLKEHYGIKMDYNDIKELYSICDVLFLTSTQEGFGIPLLEAGAKRMPVICTNIESLAEIAGDYALRIDFNQDISTITTRILNYVESSSVFSMF</sequence>
<evidence type="ECO:0000259" key="2">
    <source>
        <dbReference type="Pfam" id="PF00534"/>
    </source>
</evidence>
<organism evidence="4">
    <name type="scientific">Aerophobetes bacterium</name>
    <dbReference type="NCBI Taxonomy" id="2030807"/>
    <lineage>
        <taxon>Bacteria</taxon>
        <taxon>Candidatus Aerophobota</taxon>
    </lineage>
</organism>
<gene>
    <name evidence="4" type="ORF">ENG47_01160</name>
</gene>
<dbReference type="AlphaFoldDB" id="A0A7V0MYI9"/>
<dbReference type="Proteomes" id="UP000885660">
    <property type="component" value="Unassembled WGS sequence"/>
</dbReference>
<dbReference type="InterPro" id="IPR001296">
    <property type="entry name" value="Glyco_trans_1"/>
</dbReference>
<evidence type="ECO:0000313" key="4">
    <source>
        <dbReference type="EMBL" id="HDN84350.1"/>
    </source>
</evidence>
<dbReference type="GO" id="GO:0016757">
    <property type="term" value="F:glycosyltransferase activity"/>
    <property type="evidence" value="ECO:0007669"/>
    <property type="project" value="InterPro"/>
</dbReference>
<feature type="domain" description="Glycosyltransferase subfamily 4-like N-terminal" evidence="3">
    <location>
        <begin position="54"/>
        <end position="239"/>
    </location>
</feature>
<dbReference type="PANTHER" id="PTHR46401">
    <property type="entry name" value="GLYCOSYLTRANSFERASE WBBK-RELATED"/>
    <property type="match status" value="1"/>
</dbReference>